<keyword evidence="3" id="KW-1185">Reference proteome</keyword>
<protein>
    <submittedName>
        <fullName evidence="2">Uncharacterized protein</fullName>
    </submittedName>
</protein>
<sequence length="183" mass="20024">MALGLVMLAWVSVGLQWGEHHSHPIAPSTDSIPPPLESNLPASRLAELPSHPHSHGHAHSHAGGHSHHGGHSHSHDASHSHETETSHVEGEIVGSHLHSHIRFFGMEFIVLTTTEQHERDSVSMGLHQRTKNLVLRVLLIRSPLPPTGDHFLRSHQSDWMLLANSLVPGCEHAEPLVPPPQAI</sequence>
<reference evidence="2" key="1">
    <citation type="submission" date="2015-05" db="EMBL/GenBank/DDBJ databases">
        <title>Permanent draft genome of Rhodopirellula islandicus K833.</title>
        <authorList>
            <person name="Kizina J."/>
            <person name="Richter M."/>
            <person name="Glockner F.O."/>
            <person name="Harder J."/>
        </authorList>
    </citation>
    <scope>NUCLEOTIDE SEQUENCE [LARGE SCALE GENOMIC DNA]</scope>
    <source>
        <strain evidence="2">K833</strain>
    </source>
</reference>
<dbReference type="EMBL" id="LECT01000031">
    <property type="protein sequence ID" value="KLU03914.1"/>
    <property type="molecule type" value="Genomic_DNA"/>
</dbReference>
<dbReference type="Proteomes" id="UP000036367">
    <property type="component" value="Unassembled WGS sequence"/>
</dbReference>
<comment type="caution">
    <text evidence="2">The sequence shown here is derived from an EMBL/GenBank/DDBJ whole genome shotgun (WGS) entry which is preliminary data.</text>
</comment>
<proteinExistence type="predicted"/>
<dbReference type="PATRIC" id="fig|595434.4.peg.4099"/>
<organism evidence="2 3">
    <name type="scientific">Rhodopirellula islandica</name>
    <dbReference type="NCBI Taxonomy" id="595434"/>
    <lineage>
        <taxon>Bacteria</taxon>
        <taxon>Pseudomonadati</taxon>
        <taxon>Planctomycetota</taxon>
        <taxon>Planctomycetia</taxon>
        <taxon>Pirellulales</taxon>
        <taxon>Pirellulaceae</taxon>
        <taxon>Rhodopirellula</taxon>
    </lineage>
</organism>
<evidence type="ECO:0000313" key="3">
    <source>
        <dbReference type="Proteomes" id="UP000036367"/>
    </source>
</evidence>
<dbReference type="AlphaFoldDB" id="A0A0J1EEK2"/>
<feature type="compositionally biased region" description="Basic and acidic residues" evidence="1">
    <location>
        <begin position="73"/>
        <end position="88"/>
    </location>
</feature>
<evidence type="ECO:0000256" key="1">
    <source>
        <dbReference type="SAM" id="MobiDB-lite"/>
    </source>
</evidence>
<evidence type="ECO:0000313" key="2">
    <source>
        <dbReference type="EMBL" id="KLU03914.1"/>
    </source>
</evidence>
<name>A0A0J1EEK2_RHOIS</name>
<feature type="compositionally biased region" description="Basic residues" evidence="1">
    <location>
        <begin position="52"/>
        <end position="72"/>
    </location>
</feature>
<feature type="region of interest" description="Disordered" evidence="1">
    <location>
        <begin position="25"/>
        <end position="88"/>
    </location>
</feature>
<dbReference type="STRING" id="595434.RISK_004321"/>
<accession>A0A0J1EEK2</accession>
<gene>
    <name evidence="2" type="ORF">RISK_004321</name>
</gene>